<organism evidence="1 2">
    <name type="scientific">Musa balbisiana</name>
    <name type="common">Banana</name>
    <dbReference type="NCBI Taxonomy" id="52838"/>
    <lineage>
        <taxon>Eukaryota</taxon>
        <taxon>Viridiplantae</taxon>
        <taxon>Streptophyta</taxon>
        <taxon>Embryophyta</taxon>
        <taxon>Tracheophyta</taxon>
        <taxon>Spermatophyta</taxon>
        <taxon>Magnoliopsida</taxon>
        <taxon>Liliopsida</taxon>
        <taxon>Zingiberales</taxon>
        <taxon>Musaceae</taxon>
        <taxon>Musa</taxon>
    </lineage>
</organism>
<sequence>MQLYLFVLGSESDPEHRQWRICSPKTAKNNPAPMSWADVSSSATGVLPLHYITHLRLCTYDDDREHQTGNSVQFIG</sequence>
<dbReference type="AlphaFoldDB" id="A0A4S8I420"/>
<keyword evidence="2" id="KW-1185">Reference proteome</keyword>
<gene>
    <name evidence="1" type="ORF">C4D60_Mb00t19730</name>
</gene>
<reference evidence="1 2" key="1">
    <citation type="journal article" date="2019" name="Nat. Plants">
        <title>Genome sequencing of Musa balbisiana reveals subgenome evolution and function divergence in polyploid bananas.</title>
        <authorList>
            <person name="Yao X."/>
        </authorList>
    </citation>
    <scope>NUCLEOTIDE SEQUENCE [LARGE SCALE GENOMIC DNA]</scope>
    <source>
        <strain evidence="2">cv. DH-PKW</strain>
        <tissue evidence="1">Leaves</tissue>
    </source>
</reference>
<evidence type="ECO:0000313" key="1">
    <source>
        <dbReference type="EMBL" id="THU42610.1"/>
    </source>
</evidence>
<dbReference type="EMBL" id="PYDT01001013">
    <property type="protein sequence ID" value="THU42610.1"/>
    <property type="molecule type" value="Genomic_DNA"/>
</dbReference>
<comment type="caution">
    <text evidence="1">The sequence shown here is derived from an EMBL/GenBank/DDBJ whole genome shotgun (WGS) entry which is preliminary data.</text>
</comment>
<dbReference type="Proteomes" id="UP000317650">
    <property type="component" value="Unassembled WGS sequence"/>
</dbReference>
<protein>
    <submittedName>
        <fullName evidence="1">Uncharacterized protein</fullName>
    </submittedName>
</protein>
<name>A0A4S8I420_MUSBA</name>
<evidence type="ECO:0000313" key="2">
    <source>
        <dbReference type="Proteomes" id="UP000317650"/>
    </source>
</evidence>
<accession>A0A4S8I420</accession>
<proteinExistence type="predicted"/>